<dbReference type="PANTHER" id="PTHR46401">
    <property type="entry name" value="GLYCOSYLTRANSFERASE WBBK-RELATED"/>
    <property type="match status" value="1"/>
</dbReference>
<reference evidence="3" key="1">
    <citation type="submission" date="2011-03" db="EMBL/GenBank/DDBJ databases">
        <authorList>
            <person name="Voget S."/>
            <person name="Streit W.R."/>
            <person name="Jaeger K.E."/>
            <person name="Daniel R."/>
        </authorList>
    </citation>
    <scope>NUCLEOTIDE SEQUENCE [LARGE SCALE GENOMIC DNA]</scope>
    <source>
        <strain evidence="3">PG1</strain>
    </source>
</reference>
<evidence type="ECO:0000259" key="1">
    <source>
        <dbReference type="Pfam" id="PF00534"/>
    </source>
</evidence>
<dbReference type="Proteomes" id="UP000031838">
    <property type="component" value="Chromosome 1"/>
</dbReference>
<protein>
    <submittedName>
        <fullName evidence="2">Putative capsular polysaccharideglycosyltransferase biosynthesis protein, WcbB-like protein</fullName>
    </submittedName>
</protein>
<keyword evidence="2" id="KW-0808">Transferase</keyword>
<dbReference type="CDD" id="cd03809">
    <property type="entry name" value="GT4_MtfB-like"/>
    <property type="match status" value="1"/>
</dbReference>
<proteinExistence type="predicted"/>
<reference evidence="2 3" key="2">
    <citation type="journal article" date="2016" name="Appl. Microbiol. Biotechnol.">
        <title>Mutations improving production and secretion of extracellular lipase by Burkholderia glumae PG1.</title>
        <authorList>
            <person name="Knapp A."/>
            <person name="Voget S."/>
            <person name="Gao R."/>
            <person name="Zaburannyi N."/>
            <person name="Krysciak D."/>
            <person name="Breuer M."/>
            <person name="Hauer B."/>
            <person name="Streit W.R."/>
            <person name="Muller R."/>
            <person name="Daniel R."/>
            <person name="Jaeger K.E."/>
        </authorList>
    </citation>
    <scope>NUCLEOTIDE SEQUENCE [LARGE SCALE GENOMIC DNA]</scope>
    <source>
        <strain evidence="2 3">PG1</strain>
    </source>
</reference>
<feature type="domain" description="Glycosyl transferase family 1" evidence="1">
    <location>
        <begin position="224"/>
        <end position="346"/>
    </location>
</feature>
<dbReference type="KEGG" id="bgp:BGL_1c06350"/>
<organism evidence="2 3">
    <name type="scientific">Burkholderia plantarii</name>
    <dbReference type="NCBI Taxonomy" id="41899"/>
    <lineage>
        <taxon>Bacteria</taxon>
        <taxon>Pseudomonadati</taxon>
        <taxon>Pseudomonadota</taxon>
        <taxon>Betaproteobacteria</taxon>
        <taxon>Burkholderiales</taxon>
        <taxon>Burkholderiaceae</taxon>
        <taxon>Burkholderia</taxon>
    </lineage>
</organism>
<name>A0A0B6RYU6_BURPL</name>
<dbReference type="Gene3D" id="3.40.50.2000">
    <property type="entry name" value="Glycogen Phosphorylase B"/>
    <property type="match status" value="1"/>
</dbReference>
<dbReference type="SUPFAM" id="SSF53756">
    <property type="entry name" value="UDP-Glycosyltransferase/glycogen phosphorylase"/>
    <property type="match status" value="1"/>
</dbReference>
<dbReference type="InterPro" id="IPR001296">
    <property type="entry name" value="Glyco_trans_1"/>
</dbReference>
<evidence type="ECO:0000313" key="3">
    <source>
        <dbReference type="Proteomes" id="UP000031838"/>
    </source>
</evidence>
<keyword evidence="3" id="KW-1185">Reference proteome</keyword>
<dbReference type="EMBL" id="CP002580">
    <property type="protein sequence ID" value="AJK45171.1"/>
    <property type="molecule type" value="Genomic_DNA"/>
</dbReference>
<accession>A0A0B6RYU6</accession>
<sequence>MVALAKNKCHEVKSVLQLRDRTTVSLLLLDVTRLLNRLYDGTLPTGVDRVGIAYIERYGHRARAVLSERGFVTTLGERDSRRVFDWLTGRERAARAAIRATVARAVATGWRRRAAVPGVLLNTSHTGMEYPRYYRSVAARNAHSVFMIHDLIPLTHAEYCRPGVDQQHRRRVRLALAHADALIANSQATFDTLAHEAELAGLPLPPTAVAHLASGMQPAGGHARPLPRPYFVMLGTIEPRKNHWLMLHVWRALVEKWGAAAPTLVVIGRRGWECENVVDMLERCAPIRDFVIEKSNCSDAELQAWLSHAQALLFPSFAEGYGIPLVEALELGVPVIASRLDAFAEISAGIPDYLDPLDGRGWQQAIEAYAEAGSPARAAQLARIARFVAPTWDAHFEHVDALLRTLTGA</sequence>
<dbReference type="PANTHER" id="PTHR46401:SF9">
    <property type="entry name" value="MANNOSYLTRANSFERASE A"/>
    <property type="match status" value="1"/>
</dbReference>
<dbReference type="GO" id="GO:0016757">
    <property type="term" value="F:glycosyltransferase activity"/>
    <property type="evidence" value="ECO:0007669"/>
    <property type="project" value="InterPro"/>
</dbReference>
<dbReference type="AlphaFoldDB" id="A0A0B6RYU6"/>
<dbReference type="HOGENOM" id="CLU_009583_34_0_4"/>
<gene>
    <name evidence="2" type="ORF">BGL_1c06350</name>
</gene>
<dbReference type="Pfam" id="PF00534">
    <property type="entry name" value="Glycos_transf_1"/>
    <property type="match status" value="1"/>
</dbReference>
<evidence type="ECO:0000313" key="2">
    <source>
        <dbReference type="EMBL" id="AJK45171.1"/>
    </source>
</evidence>